<proteinExistence type="predicted"/>
<sequence>DHTDIDLQGQKCRFQNQKGKKRKRKKRSYSAQRRSKMYSRKMFENIKVLVIGVLLQGGIEAATVQEYQGETCLQISVCGKVGEDFTLKCFCKGVCSNNTIWTGGPNQEDLTNNFHVHDPYKIELLTNLLNDHEYAIKVVNATQKDIQSNYTCISGITKQGIHLDRYNCKLAYLTKFYLNMSYFLTKAQIVFFVTSFISLIY</sequence>
<comment type="caution">
    <text evidence="1">The sequence shown here is derived from an EMBL/GenBank/DDBJ whole genome shotgun (WGS) entry which is preliminary data.</text>
</comment>
<reference evidence="1" key="1">
    <citation type="submission" date="2018-11" db="EMBL/GenBank/DDBJ databases">
        <authorList>
            <person name="Alioto T."/>
            <person name="Alioto T."/>
        </authorList>
    </citation>
    <scope>NUCLEOTIDE SEQUENCE</scope>
</reference>
<gene>
    <name evidence="1" type="ORF">MGAL_10B083826</name>
</gene>
<organism evidence="1 2">
    <name type="scientific">Mytilus galloprovincialis</name>
    <name type="common">Mediterranean mussel</name>
    <dbReference type="NCBI Taxonomy" id="29158"/>
    <lineage>
        <taxon>Eukaryota</taxon>
        <taxon>Metazoa</taxon>
        <taxon>Spiralia</taxon>
        <taxon>Lophotrochozoa</taxon>
        <taxon>Mollusca</taxon>
        <taxon>Bivalvia</taxon>
        <taxon>Autobranchia</taxon>
        <taxon>Pteriomorphia</taxon>
        <taxon>Mytilida</taxon>
        <taxon>Mytiloidea</taxon>
        <taxon>Mytilidae</taxon>
        <taxon>Mytilinae</taxon>
        <taxon>Mytilus</taxon>
    </lineage>
</organism>
<accession>A0A8B6CWF0</accession>
<keyword evidence="2" id="KW-1185">Reference proteome</keyword>
<dbReference type="Proteomes" id="UP000596742">
    <property type="component" value="Unassembled WGS sequence"/>
</dbReference>
<dbReference type="AlphaFoldDB" id="A0A8B6CWF0"/>
<evidence type="ECO:0000313" key="1">
    <source>
        <dbReference type="EMBL" id="VDI10264.1"/>
    </source>
</evidence>
<protein>
    <submittedName>
        <fullName evidence="1">Uncharacterized protein</fullName>
    </submittedName>
</protein>
<evidence type="ECO:0000313" key="2">
    <source>
        <dbReference type="Proteomes" id="UP000596742"/>
    </source>
</evidence>
<feature type="non-terminal residue" evidence="1">
    <location>
        <position position="201"/>
    </location>
</feature>
<name>A0A8B6CWF0_MYTGA</name>
<dbReference type="EMBL" id="UYJE01002380">
    <property type="protein sequence ID" value="VDI10264.1"/>
    <property type="molecule type" value="Genomic_DNA"/>
</dbReference>